<dbReference type="NCBIfam" id="TIGR00460">
    <property type="entry name" value="fmt"/>
    <property type="match status" value="1"/>
</dbReference>
<dbReference type="InterPro" id="IPR002376">
    <property type="entry name" value="Formyl_transf_N"/>
</dbReference>
<comment type="catalytic activity">
    <reaction evidence="7 8">
        <text>L-methionyl-tRNA(fMet) + (6R)-10-formyltetrahydrofolate = N-formyl-L-methionyl-tRNA(fMet) + (6S)-5,6,7,8-tetrahydrofolate + H(+)</text>
        <dbReference type="Rhea" id="RHEA:24380"/>
        <dbReference type="Rhea" id="RHEA-COMP:9952"/>
        <dbReference type="Rhea" id="RHEA-COMP:9953"/>
        <dbReference type="ChEBI" id="CHEBI:15378"/>
        <dbReference type="ChEBI" id="CHEBI:57453"/>
        <dbReference type="ChEBI" id="CHEBI:78530"/>
        <dbReference type="ChEBI" id="CHEBI:78844"/>
        <dbReference type="ChEBI" id="CHEBI:195366"/>
        <dbReference type="EC" id="2.1.2.9"/>
    </reaction>
</comment>
<name>A0A1D8AYQ0_9BACT</name>
<dbReference type="PANTHER" id="PTHR11138">
    <property type="entry name" value="METHIONYL-TRNA FORMYLTRANSFERASE"/>
    <property type="match status" value="1"/>
</dbReference>
<organism evidence="11 12">
    <name type="scientific">Lacunisphaera limnophila</name>
    <dbReference type="NCBI Taxonomy" id="1838286"/>
    <lineage>
        <taxon>Bacteria</taxon>
        <taxon>Pseudomonadati</taxon>
        <taxon>Verrucomicrobiota</taxon>
        <taxon>Opitutia</taxon>
        <taxon>Opitutales</taxon>
        <taxon>Opitutaceae</taxon>
        <taxon>Lacunisphaera</taxon>
    </lineage>
</organism>
<dbReference type="CDD" id="cd08704">
    <property type="entry name" value="Met_tRNA_FMT_C"/>
    <property type="match status" value="1"/>
</dbReference>
<dbReference type="RefSeq" id="WP_237023431.1">
    <property type="nucleotide sequence ID" value="NZ_CP016094.1"/>
</dbReference>
<dbReference type="Pfam" id="PF02911">
    <property type="entry name" value="Formyl_trans_C"/>
    <property type="match status" value="1"/>
</dbReference>
<dbReference type="InterPro" id="IPR041711">
    <property type="entry name" value="Met-tRNA-FMT_N"/>
</dbReference>
<dbReference type="AlphaFoldDB" id="A0A1D8AYQ0"/>
<dbReference type="InterPro" id="IPR005793">
    <property type="entry name" value="Formyl_trans_C"/>
</dbReference>
<dbReference type="KEGG" id="obg:Verru16b_03086"/>
<dbReference type="SUPFAM" id="SSF53328">
    <property type="entry name" value="Formyltransferase"/>
    <property type="match status" value="1"/>
</dbReference>
<dbReference type="GO" id="GO:0004479">
    <property type="term" value="F:methionyl-tRNA formyltransferase activity"/>
    <property type="evidence" value="ECO:0007669"/>
    <property type="project" value="UniProtKB-UniRule"/>
</dbReference>
<dbReference type="InterPro" id="IPR037022">
    <property type="entry name" value="Formyl_trans_C_sf"/>
</dbReference>
<feature type="domain" description="Formyl transferase C-terminal" evidence="10">
    <location>
        <begin position="212"/>
        <end position="307"/>
    </location>
</feature>
<evidence type="ECO:0000259" key="9">
    <source>
        <dbReference type="Pfam" id="PF00551"/>
    </source>
</evidence>
<dbReference type="Gene3D" id="3.40.50.170">
    <property type="entry name" value="Formyl transferase, N-terminal domain"/>
    <property type="match status" value="1"/>
</dbReference>
<dbReference type="InterPro" id="IPR011034">
    <property type="entry name" value="Formyl_transferase-like_C_sf"/>
</dbReference>
<dbReference type="Proteomes" id="UP000095228">
    <property type="component" value="Chromosome"/>
</dbReference>
<evidence type="ECO:0000256" key="1">
    <source>
        <dbReference type="ARBA" id="ARBA00002606"/>
    </source>
</evidence>
<evidence type="ECO:0000256" key="2">
    <source>
        <dbReference type="ARBA" id="ARBA00010699"/>
    </source>
</evidence>
<protein>
    <recommendedName>
        <fullName evidence="4 8">Methionyl-tRNA formyltransferase</fullName>
        <ecNumber evidence="3 8">2.1.2.9</ecNumber>
    </recommendedName>
</protein>
<feature type="domain" description="Formyl transferase N-terminal" evidence="9">
    <location>
        <begin position="29"/>
        <end position="180"/>
    </location>
</feature>
<dbReference type="EMBL" id="CP016094">
    <property type="protein sequence ID" value="AOS45995.1"/>
    <property type="molecule type" value="Genomic_DNA"/>
</dbReference>
<dbReference type="EC" id="2.1.2.9" evidence="3 8"/>
<proteinExistence type="inferred from homology"/>
<evidence type="ECO:0000313" key="11">
    <source>
        <dbReference type="EMBL" id="AOS45995.1"/>
    </source>
</evidence>
<comment type="similarity">
    <text evidence="2 8">Belongs to the Fmt family.</text>
</comment>
<comment type="function">
    <text evidence="1 8">Attaches a formyl group to the free amino group of methionyl-tRNA(fMet). The formyl group appears to play a dual role in the initiator identity of N-formylmethionyl-tRNA by promoting its recognition by IF2 and preventing the misappropriation of this tRNA by the elongation apparatus.</text>
</comment>
<evidence type="ECO:0000313" key="12">
    <source>
        <dbReference type="Proteomes" id="UP000095228"/>
    </source>
</evidence>
<dbReference type="SUPFAM" id="SSF50486">
    <property type="entry name" value="FMT C-terminal domain-like"/>
    <property type="match status" value="1"/>
</dbReference>
<evidence type="ECO:0000256" key="3">
    <source>
        <dbReference type="ARBA" id="ARBA00012261"/>
    </source>
</evidence>
<dbReference type="PANTHER" id="PTHR11138:SF5">
    <property type="entry name" value="METHIONYL-TRNA FORMYLTRANSFERASE, MITOCHONDRIAL"/>
    <property type="match status" value="1"/>
</dbReference>
<keyword evidence="12" id="KW-1185">Reference proteome</keyword>
<dbReference type="Gene3D" id="3.10.25.10">
    <property type="entry name" value="Formyl transferase, C-terminal domain"/>
    <property type="match status" value="1"/>
</dbReference>
<evidence type="ECO:0000256" key="8">
    <source>
        <dbReference type="HAMAP-Rule" id="MF_00182"/>
    </source>
</evidence>
<dbReference type="PATRIC" id="fig|1838286.3.peg.3109"/>
<sequence length="335" mass="34727">MLKIVFMGSDAIALPALDWLTRSTGSGQVGSGLGEVVAVFTQPDRAAGRGQQVQANAIKVWAQARGIPVHQPAKVGPEEQAQVAAIAPDLILIMAYGHILRQELIDTPRLGTLNLHTSILPRYRGASPIQTATACGDRVTGVTLMKIVRQLDAGPVADVERVAIAPLDTAAEVEAKLAQACVPLLARGLPAIATGSQTFIAQDPTAATFCRRLEKADGVLDFSAPAGVLAARINGLNPWPGCTVMINGQAVKLGLADALEQSGGAPGTVVGADAEGLLVAAGQGTLRLRKLQRPGGKLLPAPEFLRGWPVAAGTLLPSQPMPPLVAAQAFPYRKG</sequence>
<evidence type="ECO:0000259" key="10">
    <source>
        <dbReference type="Pfam" id="PF02911"/>
    </source>
</evidence>
<dbReference type="InterPro" id="IPR044135">
    <property type="entry name" value="Met-tRNA-FMT_C"/>
</dbReference>
<dbReference type="Pfam" id="PF00551">
    <property type="entry name" value="Formyl_trans_N"/>
    <property type="match status" value="1"/>
</dbReference>
<reference evidence="11 12" key="1">
    <citation type="submission" date="2016-06" db="EMBL/GenBank/DDBJ databases">
        <title>Three novel species with peptidoglycan cell walls form the new genus Lacunisphaera gen. nov. in the family Opitutaceae of the verrucomicrobial subdivision 4.</title>
        <authorList>
            <person name="Rast P."/>
            <person name="Gloeckner I."/>
            <person name="Jogler M."/>
            <person name="Boedeker C."/>
            <person name="Jeske O."/>
            <person name="Wiegand S."/>
            <person name="Reinhardt R."/>
            <person name="Schumann P."/>
            <person name="Rohde M."/>
            <person name="Spring S."/>
            <person name="Gloeckner F.O."/>
            <person name="Jogler C."/>
        </authorList>
    </citation>
    <scope>NUCLEOTIDE SEQUENCE [LARGE SCALE GENOMIC DNA]</scope>
    <source>
        <strain evidence="11 12">IG16b</strain>
    </source>
</reference>
<evidence type="ECO:0000256" key="4">
    <source>
        <dbReference type="ARBA" id="ARBA00016014"/>
    </source>
</evidence>
<feature type="binding site" evidence="8">
    <location>
        <begin position="118"/>
        <end position="121"/>
    </location>
    <ligand>
        <name>(6S)-5,6,7,8-tetrahydrofolate</name>
        <dbReference type="ChEBI" id="CHEBI:57453"/>
    </ligand>
</feature>
<dbReference type="HAMAP" id="MF_00182">
    <property type="entry name" value="Formyl_trans"/>
    <property type="match status" value="1"/>
</dbReference>
<dbReference type="GO" id="GO:0005829">
    <property type="term" value="C:cytosol"/>
    <property type="evidence" value="ECO:0007669"/>
    <property type="project" value="TreeGrafter"/>
</dbReference>
<dbReference type="STRING" id="1838286.Verru16b_03086"/>
<evidence type="ECO:0000256" key="7">
    <source>
        <dbReference type="ARBA" id="ARBA00048558"/>
    </source>
</evidence>
<dbReference type="InterPro" id="IPR036477">
    <property type="entry name" value="Formyl_transf_N_sf"/>
</dbReference>
<gene>
    <name evidence="8 11" type="primary">fmt</name>
    <name evidence="11" type="ORF">Verru16b_03086</name>
</gene>
<keyword evidence="5 8" id="KW-0808">Transferase</keyword>
<dbReference type="InterPro" id="IPR005794">
    <property type="entry name" value="Fmt"/>
</dbReference>
<accession>A0A1D8AYQ0</accession>
<dbReference type="CDD" id="cd08646">
    <property type="entry name" value="FMT_core_Met-tRNA-FMT_N"/>
    <property type="match status" value="1"/>
</dbReference>
<evidence type="ECO:0000256" key="6">
    <source>
        <dbReference type="ARBA" id="ARBA00022917"/>
    </source>
</evidence>
<evidence type="ECO:0000256" key="5">
    <source>
        <dbReference type="ARBA" id="ARBA00022679"/>
    </source>
</evidence>
<keyword evidence="6 8" id="KW-0648">Protein biosynthesis</keyword>